<evidence type="ECO:0000256" key="1">
    <source>
        <dbReference type="ARBA" id="ARBA00007958"/>
    </source>
</evidence>
<dbReference type="Gene3D" id="3.40.50.1000">
    <property type="entry name" value="HAD superfamily/HAD-like"/>
    <property type="match status" value="1"/>
</dbReference>
<dbReference type="KEGG" id="csty:KN1_16730"/>
<sequence>MFYSLHETSRFRTFTRIFDLGPLKVYIVYRGYIKKTLSLTHIMGKIVSVDLGDTLVAFRPRKYELIYEVLREEGYENLSLKKVYRAYINTMAKYNFPDQNGVNPFDVREFLYNLSINPNNMRLVKKISEIDRGDEYYTYDDAIDFLEFLKSNDYSIALVSNATPRAKRVVRELNLDKYFDLEVYSFEVGKVKPNPAIFSIVIKKLGYPEYHIGDIKEMDVYGAKRAGIRSILLNRFSFYENEGIKSLKEVTAYLRVGT</sequence>
<evidence type="ECO:0000313" key="2">
    <source>
        <dbReference type="EMBL" id="BCU70376.1"/>
    </source>
</evidence>
<dbReference type="Gene3D" id="1.10.150.660">
    <property type="match status" value="1"/>
</dbReference>
<dbReference type="PANTHER" id="PTHR46191:SF2">
    <property type="entry name" value="HALOACID DEHALOGENASE-LIKE HYDROLASE DOMAIN-CONTAINING PROTEIN 3"/>
    <property type="match status" value="1"/>
</dbReference>
<gene>
    <name evidence="2" type="ORF">KN1_16730</name>
</gene>
<proteinExistence type="inferred from homology"/>
<dbReference type="Proteomes" id="UP000825123">
    <property type="component" value="Chromosome"/>
</dbReference>
<organism evidence="2 3">
    <name type="scientific">Stygiolobus caldivivus</name>
    <dbReference type="NCBI Taxonomy" id="2824673"/>
    <lineage>
        <taxon>Archaea</taxon>
        <taxon>Thermoproteota</taxon>
        <taxon>Thermoprotei</taxon>
        <taxon>Sulfolobales</taxon>
        <taxon>Sulfolobaceae</taxon>
        <taxon>Stygiolobus</taxon>
    </lineage>
</organism>
<dbReference type="InterPro" id="IPR036412">
    <property type="entry name" value="HAD-like_sf"/>
</dbReference>
<dbReference type="SFLD" id="SFLDG01129">
    <property type="entry name" value="C1.5:_HAD__Beta-PGM__Phosphata"/>
    <property type="match status" value="1"/>
</dbReference>
<name>A0A8D5U6E1_9CREN</name>
<dbReference type="InterPro" id="IPR023214">
    <property type="entry name" value="HAD_sf"/>
</dbReference>
<dbReference type="PRINTS" id="PR00413">
    <property type="entry name" value="HADHALOGNASE"/>
</dbReference>
<evidence type="ECO:0008006" key="4">
    <source>
        <dbReference type="Google" id="ProtNLM"/>
    </source>
</evidence>
<dbReference type="InterPro" id="IPR006439">
    <property type="entry name" value="HAD-SF_hydro_IA"/>
</dbReference>
<dbReference type="InterPro" id="IPR051828">
    <property type="entry name" value="HAD-like_hydrolase_domain"/>
</dbReference>
<keyword evidence="3" id="KW-1185">Reference proteome</keyword>
<dbReference type="SFLD" id="SFLDS00003">
    <property type="entry name" value="Haloacid_Dehalogenase"/>
    <property type="match status" value="1"/>
</dbReference>
<protein>
    <recommendedName>
        <fullName evidence="4">HAD family hydrolase</fullName>
    </recommendedName>
</protein>
<dbReference type="AlphaFoldDB" id="A0A8D5U6E1"/>
<reference evidence="2 3" key="1">
    <citation type="submission" date="2021-04" db="EMBL/GenBank/DDBJ databases">
        <title>Complete genome sequence of Stygiolobus sp. KN-1.</title>
        <authorList>
            <person name="Nakamura K."/>
            <person name="Sakai H."/>
            <person name="Kurosawa N."/>
        </authorList>
    </citation>
    <scope>NUCLEOTIDE SEQUENCE [LARGE SCALE GENOMIC DNA]</scope>
    <source>
        <strain evidence="2 3">KN-1</strain>
    </source>
</reference>
<evidence type="ECO:0000313" key="3">
    <source>
        <dbReference type="Proteomes" id="UP000825123"/>
    </source>
</evidence>
<accession>A0A8D5U6E1</accession>
<dbReference type="EMBL" id="AP024597">
    <property type="protein sequence ID" value="BCU70376.1"/>
    <property type="molecule type" value="Genomic_DNA"/>
</dbReference>
<comment type="similarity">
    <text evidence="1">Belongs to the HAD-like hydrolase superfamily.</text>
</comment>
<dbReference type="Pfam" id="PF00702">
    <property type="entry name" value="Hydrolase"/>
    <property type="match status" value="1"/>
</dbReference>
<dbReference type="NCBIfam" id="TIGR01549">
    <property type="entry name" value="HAD-SF-IA-v1"/>
    <property type="match status" value="1"/>
</dbReference>
<dbReference type="SUPFAM" id="SSF56784">
    <property type="entry name" value="HAD-like"/>
    <property type="match status" value="1"/>
</dbReference>
<dbReference type="PANTHER" id="PTHR46191">
    <property type="match status" value="1"/>
</dbReference>